<dbReference type="Gene3D" id="3.40.50.300">
    <property type="entry name" value="P-loop containing nucleotide triphosphate hydrolases"/>
    <property type="match status" value="1"/>
</dbReference>
<evidence type="ECO:0000313" key="3">
    <source>
        <dbReference type="Proteomes" id="UP001194580"/>
    </source>
</evidence>
<feature type="domain" description="G" evidence="1">
    <location>
        <begin position="14"/>
        <end position="132"/>
    </location>
</feature>
<dbReference type="Proteomes" id="UP001194580">
    <property type="component" value="Unassembled WGS sequence"/>
</dbReference>
<sequence>MTINNSLFTGRTSVILVGNPGVGKSTILNALGGDFHTGFSAVSGLTRDVSTTNVTTPEGDKLRLIDIPGIFDSRVDDDRATERHLDILRQTLNDGSSYVIFFVITPRNGRIDPSDFAVMRTLLDNLEQSPVVGLILNQVKRHQYDDIQSSNYHAKIEQVLRDAGANLKFFNKKRPLILLDHPEEFSLSEERAIRNYVVSFQPAQVYVHRLVSSFLRRMYELMLAIVFGA</sequence>
<accession>A0AAD4D324</accession>
<dbReference type="GO" id="GO:0005525">
    <property type="term" value="F:GTP binding"/>
    <property type="evidence" value="ECO:0007669"/>
    <property type="project" value="InterPro"/>
</dbReference>
<dbReference type="Pfam" id="PF01926">
    <property type="entry name" value="MMR_HSR1"/>
    <property type="match status" value="1"/>
</dbReference>
<organism evidence="2 3">
    <name type="scientific">Linnemannia exigua</name>
    <dbReference type="NCBI Taxonomy" id="604196"/>
    <lineage>
        <taxon>Eukaryota</taxon>
        <taxon>Fungi</taxon>
        <taxon>Fungi incertae sedis</taxon>
        <taxon>Mucoromycota</taxon>
        <taxon>Mortierellomycotina</taxon>
        <taxon>Mortierellomycetes</taxon>
        <taxon>Mortierellales</taxon>
        <taxon>Mortierellaceae</taxon>
        <taxon>Linnemannia</taxon>
    </lineage>
</organism>
<gene>
    <name evidence="2" type="ORF">BGZ95_004388</name>
</gene>
<protein>
    <recommendedName>
        <fullName evidence="1">G domain-containing protein</fullName>
    </recommendedName>
</protein>
<dbReference type="InterPro" id="IPR027417">
    <property type="entry name" value="P-loop_NTPase"/>
</dbReference>
<keyword evidence="3" id="KW-1185">Reference proteome</keyword>
<dbReference type="SUPFAM" id="SSF52540">
    <property type="entry name" value="P-loop containing nucleoside triphosphate hydrolases"/>
    <property type="match status" value="1"/>
</dbReference>
<dbReference type="AlphaFoldDB" id="A0AAD4D324"/>
<comment type="caution">
    <text evidence="2">The sequence shown here is derived from an EMBL/GenBank/DDBJ whole genome shotgun (WGS) entry which is preliminary data.</text>
</comment>
<evidence type="ECO:0000313" key="2">
    <source>
        <dbReference type="EMBL" id="KAG0260647.1"/>
    </source>
</evidence>
<name>A0AAD4D324_9FUNG</name>
<reference evidence="2" key="1">
    <citation type="journal article" date="2020" name="Fungal Divers.">
        <title>Resolving the Mortierellaceae phylogeny through synthesis of multi-gene phylogenetics and phylogenomics.</title>
        <authorList>
            <person name="Vandepol N."/>
            <person name="Liber J."/>
            <person name="Desiro A."/>
            <person name="Na H."/>
            <person name="Kennedy M."/>
            <person name="Barry K."/>
            <person name="Grigoriev I.V."/>
            <person name="Miller A.N."/>
            <person name="O'Donnell K."/>
            <person name="Stajich J.E."/>
            <person name="Bonito G."/>
        </authorList>
    </citation>
    <scope>NUCLEOTIDE SEQUENCE</scope>
    <source>
        <strain evidence="2">NRRL 28262</strain>
    </source>
</reference>
<dbReference type="PRINTS" id="PR00326">
    <property type="entry name" value="GTP1OBG"/>
</dbReference>
<evidence type="ECO:0000259" key="1">
    <source>
        <dbReference type="Pfam" id="PF01926"/>
    </source>
</evidence>
<dbReference type="InterPro" id="IPR006073">
    <property type="entry name" value="GTP-bd"/>
</dbReference>
<proteinExistence type="predicted"/>
<dbReference type="EMBL" id="JAAAIL010002092">
    <property type="protein sequence ID" value="KAG0260647.1"/>
    <property type="molecule type" value="Genomic_DNA"/>
</dbReference>